<gene>
    <name evidence="1" type="ORF">WCD41_14855</name>
</gene>
<dbReference type="EMBL" id="JBBEGL010000003">
    <property type="protein sequence ID" value="MEJ2887737.1"/>
    <property type="molecule type" value="Genomic_DNA"/>
</dbReference>
<dbReference type="Proteomes" id="UP001370100">
    <property type="component" value="Unassembled WGS sequence"/>
</dbReference>
<comment type="caution">
    <text evidence="1">The sequence shown here is derived from an EMBL/GenBank/DDBJ whole genome shotgun (WGS) entry which is preliminary data.</text>
</comment>
<evidence type="ECO:0000313" key="2">
    <source>
        <dbReference type="Proteomes" id="UP001370100"/>
    </source>
</evidence>
<evidence type="ECO:0000313" key="1">
    <source>
        <dbReference type="EMBL" id="MEJ2887737.1"/>
    </source>
</evidence>
<accession>A0ABU8N734</accession>
<protein>
    <submittedName>
        <fullName evidence="1">Uncharacterized protein</fullName>
    </submittedName>
</protein>
<organism evidence="1 2">
    <name type="scientific">Actinomycetospora aeridis</name>
    <dbReference type="NCBI Taxonomy" id="3129231"/>
    <lineage>
        <taxon>Bacteria</taxon>
        <taxon>Bacillati</taxon>
        <taxon>Actinomycetota</taxon>
        <taxon>Actinomycetes</taxon>
        <taxon>Pseudonocardiales</taxon>
        <taxon>Pseudonocardiaceae</taxon>
        <taxon>Actinomycetospora</taxon>
    </lineage>
</organism>
<reference evidence="1 2" key="1">
    <citation type="submission" date="2024-03" db="EMBL/GenBank/DDBJ databases">
        <title>Actinomycetospora sp. OC33-EN06, a novel actinomycete isolated from wild orchid (Aerides multiflora).</title>
        <authorList>
            <person name="Suriyachadkun C."/>
        </authorList>
    </citation>
    <scope>NUCLEOTIDE SEQUENCE [LARGE SCALE GENOMIC DNA]</scope>
    <source>
        <strain evidence="1 2">OC33-EN06</strain>
    </source>
</reference>
<keyword evidence="2" id="KW-1185">Reference proteome</keyword>
<proteinExistence type="predicted"/>
<name>A0ABU8N734_9PSEU</name>
<dbReference type="RefSeq" id="WP_337714184.1">
    <property type="nucleotide sequence ID" value="NZ_JBBEGL010000003.1"/>
</dbReference>
<sequence length="67" mass="7372">MPAITSQDLGKVLARSTRTVAAARSARDRSREIRIEGLVRRLRPAPTRIDRASETVLRAHLGGAPLR</sequence>